<evidence type="ECO:0000256" key="1">
    <source>
        <dbReference type="SAM" id="MobiDB-lite"/>
    </source>
</evidence>
<protein>
    <submittedName>
        <fullName evidence="3">Uncharacterized protein</fullName>
    </submittedName>
</protein>
<name>A0AAU8DQ66_9ACTN</name>
<proteinExistence type="predicted"/>
<feature type="region of interest" description="Disordered" evidence="1">
    <location>
        <begin position="107"/>
        <end position="162"/>
    </location>
</feature>
<reference evidence="3" key="1">
    <citation type="submission" date="2024-05" db="EMBL/GenBank/DDBJ databases">
        <authorList>
            <person name="Cai S.Y."/>
            <person name="Jin L.M."/>
            <person name="Li H.R."/>
        </authorList>
    </citation>
    <scope>NUCLEOTIDE SEQUENCE</scope>
    <source>
        <strain evidence="3">A5-74</strain>
    </source>
</reference>
<gene>
    <name evidence="3" type="ORF">ABLG96_20030</name>
</gene>
<accession>A0AAU8DQ66</accession>
<keyword evidence="2" id="KW-1133">Transmembrane helix</keyword>
<feature type="compositionally biased region" description="Low complexity" evidence="1">
    <location>
        <begin position="116"/>
        <end position="132"/>
    </location>
</feature>
<evidence type="ECO:0000256" key="2">
    <source>
        <dbReference type="SAM" id="Phobius"/>
    </source>
</evidence>
<organism evidence="3">
    <name type="scientific">Nakamurella sp. A5-74</name>
    <dbReference type="NCBI Taxonomy" id="3158264"/>
    <lineage>
        <taxon>Bacteria</taxon>
        <taxon>Bacillati</taxon>
        <taxon>Actinomycetota</taxon>
        <taxon>Actinomycetes</taxon>
        <taxon>Nakamurellales</taxon>
        <taxon>Nakamurellaceae</taxon>
        <taxon>Nakamurella</taxon>
    </lineage>
</organism>
<feature type="transmembrane region" description="Helical" evidence="2">
    <location>
        <begin position="34"/>
        <end position="53"/>
    </location>
</feature>
<evidence type="ECO:0000313" key="3">
    <source>
        <dbReference type="EMBL" id="XCG63453.1"/>
    </source>
</evidence>
<dbReference type="RefSeq" id="WP_353649068.1">
    <property type="nucleotide sequence ID" value="NZ_CP159218.1"/>
</dbReference>
<feature type="region of interest" description="Disordered" evidence="1">
    <location>
        <begin position="198"/>
        <end position="250"/>
    </location>
</feature>
<feature type="compositionally biased region" description="Polar residues" evidence="1">
    <location>
        <begin position="238"/>
        <end position="250"/>
    </location>
</feature>
<dbReference type="AlphaFoldDB" id="A0AAU8DQ66"/>
<dbReference type="EMBL" id="CP159218">
    <property type="protein sequence ID" value="XCG63453.1"/>
    <property type="molecule type" value="Genomic_DNA"/>
</dbReference>
<keyword evidence="2" id="KW-0472">Membrane</keyword>
<sequence>MTDDIERRLREMLRARADAIVVPDRPWVPGRRGWVRVVVPLGVAAAVAAAAVATSTLVPPGAEVGPGAPATHACPTAEPFMFATPEPMDTLPPRSVAVLSGSSVVSYSPLPPPPSTSEATPATGPSGTAASTWVTAPIPAPVSSGADVPESGSVSSTPDWEKADPCAAVLGGFVTMCDEDGQLWAVPEVDGVILEPAGSEGSVTGASHTAGARRPATVWRTPSIRSVPNGPEGWATESPLTCETTTPSRR</sequence>
<keyword evidence="2" id="KW-0812">Transmembrane</keyword>